<dbReference type="EMBL" id="JANFNH010000001">
    <property type="protein sequence ID" value="MCQ4041017.1"/>
    <property type="molecule type" value="Genomic_DNA"/>
</dbReference>
<gene>
    <name evidence="4" type="ORF">NON19_02995</name>
</gene>
<comment type="similarity">
    <text evidence="1">Belongs to the flavin-dependent halogenase family. Bacterial tryptophan halogenase subfamily.</text>
</comment>
<organism evidence="4 5">
    <name type="scientific">Streptantibioticus rubrisoli</name>
    <dbReference type="NCBI Taxonomy" id="1387313"/>
    <lineage>
        <taxon>Bacteria</taxon>
        <taxon>Bacillati</taxon>
        <taxon>Actinomycetota</taxon>
        <taxon>Actinomycetes</taxon>
        <taxon>Kitasatosporales</taxon>
        <taxon>Streptomycetaceae</taxon>
        <taxon>Streptantibioticus</taxon>
    </lineage>
</organism>
<dbReference type="InterPro" id="IPR050816">
    <property type="entry name" value="Flavin-dep_Halogenase_NPB"/>
</dbReference>
<dbReference type="InterPro" id="IPR002938">
    <property type="entry name" value="FAD-bd"/>
</dbReference>
<evidence type="ECO:0000256" key="2">
    <source>
        <dbReference type="SAM" id="MobiDB-lite"/>
    </source>
</evidence>
<dbReference type="RefSeq" id="WP_255924951.1">
    <property type="nucleotide sequence ID" value="NZ_JANFNH010000001.1"/>
</dbReference>
<dbReference type="Pfam" id="PF01494">
    <property type="entry name" value="FAD_binding_3"/>
    <property type="match status" value="1"/>
</dbReference>
<sequence>MKGRPMPQDAVEAGGHARPTPSQPERYDVVILGGGAAGLTLALQLKQARPDISMLVVERQQHPVPEAAHKVGESTVEIGGRYLRDVLGLTEHLREQQLDKFGIRMFFSAEGNEDITRRAEVGHAVLPPYDVSSFQLDRGRLENYLASDLVERGVRFVYGKVEDVDLRSDQPHRVTIVGTDGGRQQVETRWALDATGRYSLLKRKLGLTRDSEHRAEAVWFRIGHPIDINDWSDDPQWQGRIQSGRRELSTNHLLGRGYWVWLIRLASDSISIGIVADPDLHPFDTMNRFERALDWLREHEPQCARVVEEHKDKLQDFKVLRNYPYSVEQVYSADRWALTGEAGLFLDPFYSPGFDMISISNGLITDLVTRDLDGEDITELAAIHNQMYLTIGEGWFKIYTHQYPLMGNARVMQSKVIWDTAVYWAVPALLYFHDKIRRLVDHPQLVWGLARFHAAINHVQRFFREWDAVDRSQLKDSFASFYHFDFMKRVHIGLVAEMNDEEFEAQFEENVRLVERISGQLIKRILDEGDAEEGNEPMRAQVERWRGDDELMRFVEVYEKDRAAGILDDDWIPATKTAQN</sequence>
<dbReference type="InterPro" id="IPR036188">
    <property type="entry name" value="FAD/NAD-bd_sf"/>
</dbReference>
<evidence type="ECO:0000256" key="1">
    <source>
        <dbReference type="ARBA" id="ARBA00038396"/>
    </source>
</evidence>
<proteinExistence type="inferred from homology"/>
<dbReference type="Proteomes" id="UP001206206">
    <property type="component" value="Unassembled WGS sequence"/>
</dbReference>
<dbReference type="PANTHER" id="PTHR43747:SF1">
    <property type="entry name" value="SLR1998 PROTEIN"/>
    <property type="match status" value="1"/>
</dbReference>
<evidence type="ECO:0000313" key="5">
    <source>
        <dbReference type="Proteomes" id="UP001206206"/>
    </source>
</evidence>
<comment type="caution">
    <text evidence="4">The sequence shown here is derived from an EMBL/GenBank/DDBJ whole genome shotgun (WGS) entry which is preliminary data.</text>
</comment>
<accession>A0ABT1P6L5</accession>
<evidence type="ECO:0000259" key="3">
    <source>
        <dbReference type="Pfam" id="PF01494"/>
    </source>
</evidence>
<dbReference type="Gene3D" id="3.50.50.60">
    <property type="entry name" value="FAD/NAD(P)-binding domain"/>
    <property type="match status" value="1"/>
</dbReference>
<feature type="region of interest" description="Disordered" evidence="2">
    <location>
        <begin position="1"/>
        <end position="24"/>
    </location>
</feature>
<feature type="domain" description="FAD-binding" evidence="3">
    <location>
        <begin position="27"/>
        <end position="234"/>
    </location>
</feature>
<name>A0ABT1P6L5_9ACTN</name>
<dbReference type="PANTHER" id="PTHR43747">
    <property type="entry name" value="FAD-BINDING PROTEIN"/>
    <property type="match status" value="1"/>
</dbReference>
<reference evidence="4 5" key="1">
    <citation type="submission" date="2022-06" db="EMBL/GenBank/DDBJ databases">
        <title>Draft genome sequence of type strain Streptomyces rubrisoli DSM 42083.</title>
        <authorList>
            <person name="Duangmal K."/>
            <person name="Klaysubun C."/>
        </authorList>
    </citation>
    <scope>NUCLEOTIDE SEQUENCE [LARGE SCALE GENOMIC DNA]</scope>
    <source>
        <strain evidence="4 5">DSM 42083</strain>
    </source>
</reference>
<evidence type="ECO:0000313" key="4">
    <source>
        <dbReference type="EMBL" id="MCQ4041017.1"/>
    </source>
</evidence>
<protein>
    <submittedName>
        <fullName evidence="4">Tryptophan 7-halogenase</fullName>
    </submittedName>
</protein>
<dbReference type="SUPFAM" id="SSF51905">
    <property type="entry name" value="FAD/NAD(P)-binding domain"/>
    <property type="match status" value="1"/>
</dbReference>
<keyword evidence="5" id="KW-1185">Reference proteome</keyword>